<protein>
    <submittedName>
        <fullName evidence="1">Acyl-CoA N-acyltransferase</fullName>
    </submittedName>
</protein>
<dbReference type="PROSITE" id="PS51257">
    <property type="entry name" value="PROKAR_LIPOPROTEIN"/>
    <property type="match status" value="1"/>
</dbReference>
<sequence length="177" mass="19021">MVARLAGIAYSLCLTVLGSFSSVPTCFLVAACVWHSMEDGLGYLLAVRDDGLVYLTSEDSSVSGDPCASSLLCGAFGPHPCSSTSSCWYLARWNFWPGQASVPVSLSGSGYLRKIPSLHRKKIVKSFPWDCYLGDTKTATKGSASAYLYSYSVTSLSYGLRLSFVTLLVSQQNKQGP</sequence>
<evidence type="ECO:0000313" key="1">
    <source>
        <dbReference type="EMBL" id="GER46155.1"/>
    </source>
</evidence>
<keyword evidence="1" id="KW-0012">Acyltransferase</keyword>
<dbReference type="EMBL" id="BKCP01007405">
    <property type="protein sequence ID" value="GER46155.1"/>
    <property type="molecule type" value="Genomic_DNA"/>
</dbReference>
<name>A0A5A7QLF1_STRAF</name>
<dbReference type="GO" id="GO:0016746">
    <property type="term" value="F:acyltransferase activity"/>
    <property type="evidence" value="ECO:0007669"/>
    <property type="project" value="UniProtKB-KW"/>
</dbReference>
<evidence type="ECO:0000313" key="2">
    <source>
        <dbReference type="Proteomes" id="UP000325081"/>
    </source>
</evidence>
<accession>A0A5A7QLF1</accession>
<keyword evidence="2" id="KW-1185">Reference proteome</keyword>
<gene>
    <name evidence="1" type="ORF">STAS_23148</name>
</gene>
<dbReference type="Proteomes" id="UP000325081">
    <property type="component" value="Unassembled WGS sequence"/>
</dbReference>
<keyword evidence="1" id="KW-0808">Transferase</keyword>
<dbReference type="AlphaFoldDB" id="A0A5A7QLF1"/>
<proteinExistence type="predicted"/>
<organism evidence="1 2">
    <name type="scientific">Striga asiatica</name>
    <name type="common">Asiatic witchweed</name>
    <name type="synonym">Buchnera asiatica</name>
    <dbReference type="NCBI Taxonomy" id="4170"/>
    <lineage>
        <taxon>Eukaryota</taxon>
        <taxon>Viridiplantae</taxon>
        <taxon>Streptophyta</taxon>
        <taxon>Embryophyta</taxon>
        <taxon>Tracheophyta</taxon>
        <taxon>Spermatophyta</taxon>
        <taxon>Magnoliopsida</taxon>
        <taxon>eudicotyledons</taxon>
        <taxon>Gunneridae</taxon>
        <taxon>Pentapetalae</taxon>
        <taxon>asterids</taxon>
        <taxon>lamiids</taxon>
        <taxon>Lamiales</taxon>
        <taxon>Orobanchaceae</taxon>
        <taxon>Buchnereae</taxon>
        <taxon>Striga</taxon>
    </lineage>
</organism>
<reference evidence="2" key="1">
    <citation type="journal article" date="2019" name="Curr. Biol.">
        <title>Genome Sequence of Striga asiatica Provides Insight into the Evolution of Plant Parasitism.</title>
        <authorList>
            <person name="Yoshida S."/>
            <person name="Kim S."/>
            <person name="Wafula E.K."/>
            <person name="Tanskanen J."/>
            <person name="Kim Y.M."/>
            <person name="Honaas L."/>
            <person name="Yang Z."/>
            <person name="Spallek T."/>
            <person name="Conn C.E."/>
            <person name="Ichihashi Y."/>
            <person name="Cheong K."/>
            <person name="Cui S."/>
            <person name="Der J.P."/>
            <person name="Gundlach H."/>
            <person name="Jiao Y."/>
            <person name="Hori C."/>
            <person name="Ishida J.K."/>
            <person name="Kasahara H."/>
            <person name="Kiba T."/>
            <person name="Kim M.S."/>
            <person name="Koo N."/>
            <person name="Laohavisit A."/>
            <person name="Lee Y.H."/>
            <person name="Lumba S."/>
            <person name="McCourt P."/>
            <person name="Mortimer J.C."/>
            <person name="Mutuku J.M."/>
            <person name="Nomura T."/>
            <person name="Sasaki-Sekimoto Y."/>
            <person name="Seto Y."/>
            <person name="Wang Y."/>
            <person name="Wakatake T."/>
            <person name="Sakakibara H."/>
            <person name="Demura T."/>
            <person name="Yamaguchi S."/>
            <person name="Yoneyama K."/>
            <person name="Manabe R.I."/>
            <person name="Nelson D.C."/>
            <person name="Schulman A.H."/>
            <person name="Timko M.P."/>
            <person name="dePamphilis C.W."/>
            <person name="Choi D."/>
            <person name="Shirasu K."/>
        </authorList>
    </citation>
    <scope>NUCLEOTIDE SEQUENCE [LARGE SCALE GENOMIC DNA]</scope>
    <source>
        <strain evidence="2">cv. UVA1</strain>
    </source>
</reference>
<comment type="caution">
    <text evidence="1">The sequence shown here is derived from an EMBL/GenBank/DDBJ whole genome shotgun (WGS) entry which is preliminary data.</text>
</comment>